<dbReference type="EMBL" id="VYKL01000058">
    <property type="protein sequence ID" value="KAA9012841.1"/>
    <property type="molecule type" value="Genomic_DNA"/>
</dbReference>
<protein>
    <submittedName>
        <fullName evidence="1">Uncharacterized protein</fullName>
    </submittedName>
</protein>
<evidence type="ECO:0000313" key="2">
    <source>
        <dbReference type="Proteomes" id="UP000326671"/>
    </source>
</evidence>
<sequence>MSNQIDLNALREELKNNRDGYSNQRIVANSEGKILQGDYVSHPPEVLSEIPTETFASLPEGRPVHPKLPRNTIRTMKDGFNGYLYTINDEFGQTYTMFLYHDGTYYQVKLVYPQLNHSYNVHNCHLYPDRRLCLNQATNGGYHRLEDTYAKSVLWANGFTTYRKKGIFPF</sequence>
<dbReference type="Proteomes" id="UP000326671">
    <property type="component" value="Unassembled WGS sequence"/>
</dbReference>
<proteinExistence type="predicted"/>
<reference evidence="1 2" key="1">
    <citation type="submission" date="2019-09" db="EMBL/GenBank/DDBJ databases">
        <title>Whole genome sequences of isolates from the Mars Exploration Rovers.</title>
        <authorList>
            <person name="Seuylemezian A."/>
            <person name="Vaishampayan P."/>
        </authorList>
    </citation>
    <scope>NUCLEOTIDE SEQUENCE [LARGE SCALE GENOMIC DNA]</scope>
    <source>
        <strain evidence="1 2">MER_TA_151</strain>
    </source>
</reference>
<organism evidence="1 2">
    <name type="scientific">Niallia endozanthoxylica</name>
    <dbReference type="NCBI Taxonomy" id="2036016"/>
    <lineage>
        <taxon>Bacteria</taxon>
        <taxon>Bacillati</taxon>
        <taxon>Bacillota</taxon>
        <taxon>Bacilli</taxon>
        <taxon>Bacillales</taxon>
        <taxon>Bacillaceae</taxon>
        <taxon>Niallia</taxon>
    </lineage>
</organism>
<evidence type="ECO:0000313" key="1">
    <source>
        <dbReference type="EMBL" id="KAA9012841.1"/>
    </source>
</evidence>
<comment type="caution">
    <text evidence="1">The sequence shown here is derived from an EMBL/GenBank/DDBJ whole genome shotgun (WGS) entry which is preliminary data.</text>
</comment>
<gene>
    <name evidence="1" type="ORF">F4V44_25110</name>
</gene>
<keyword evidence="2" id="KW-1185">Reference proteome</keyword>
<dbReference type="AlphaFoldDB" id="A0A5J5GWZ2"/>
<dbReference type="OrthoDB" id="458113at2"/>
<dbReference type="RefSeq" id="WP_150442729.1">
    <property type="nucleotide sequence ID" value="NZ_VYKL01000058.1"/>
</dbReference>
<accession>A0A5J5GWZ2</accession>
<name>A0A5J5GWZ2_9BACI</name>